<dbReference type="AlphaFoldDB" id="A0A0A8ZUT5"/>
<protein>
    <submittedName>
        <fullName evidence="1">NdhI</fullName>
    </submittedName>
</protein>
<name>A0A0A8ZUT5_ARUDO</name>
<organism evidence="1">
    <name type="scientific">Arundo donax</name>
    <name type="common">Giant reed</name>
    <name type="synonym">Donax arundinaceus</name>
    <dbReference type="NCBI Taxonomy" id="35708"/>
    <lineage>
        <taxon>Eukaryota</taxon>
        <taxon>Viridiplantae</taxon>
        <taxon>Streptophyta</taxon>
        <taxon>Embryophyta</taxon>
        <taxon>Tracheophyta</taxon>
        <taxon>Spermatophyta</taxon>
        <taxon>Magnoliopsida</taxon>
        <taxon>Liliopsida</taxon>
        <taxon>Poales</taxon>
        <taxon>Poaceae</taxon>
        <taxon>PACMAD clade</taxon>
        <taxon>Arundinoideae</taxon>
        <taxon>Arundineae</taxon>
        <taxon>Arundo</taxon>
    </lineage>
</organism>
<accession>A0A0A8ZUT5</accession>
<proteinExistence type="predicted"/>
<reference evidence="1" key="2">
    <citation type="journal article" date="2015" name="Data Brief">
        <title>Shoot transcriptome of the giant reed, Arundo donax.</title>
        <authorList>
            <person name="Barrero R.A."/>
            <person name="Guerrero F.D."/>
            <person name="Moolhuijzen P."/>
            <person name="Goolsby J.A."/>
            <person name="Tidwell J."/>
            <person name="Bellgard S.E."/>
            <person name="Bellgard M.I."/>
        </authorList>
    </citation>
    <scope>NUCLEOTIDE SEQUENCE</scope>
    <source>
        <tissue evidence="1">Shoot tissue taken approximately 20 cm above the soil surface</tissue>
    </source>
</reference>
<reference evidence="1" key="1">
    <citation type="submission" date="2014-09" db="EMBL/GenBank/DDBJ databases">
        <authorList>
            <person name="Magalhaes I.L.F."/>
            <person name="Oliveira U."/>
            <person name="Santos F.R."/>
            <person name="Vidigal T.H.D.A."/>
            <person name="Brescovit A.D."/>
            <person name="Santos A.J."/>
        </authorList>
    </citation>
    <scope>NUCLEOTIDE SEQUENCE</scope>
    <source>
        <tissue evidence="1">Shoot tissue taken approximately 20 cm above the soil surface</tissue>
    </source>
</reference>
<dbReference type="EMBL" id="GBRH01254761">
    <property type="protein sequence ID" value="JAD43134.1"/>
    <property type="molecule type" value="Transcribed_RNA"/>
</dbReference>
<evidence type="ECO:0000313" key="1">
    <source>
        <dbReference type="EMBL" id="JAD43134.1"/>
    </source>
</evidence>
<sequence>MFNTKVLSNKRKKHTFFIDI</sequence>